<dbReference type="InterPro" id="IPR010982">
    <property type="entry name" value="Lambda_DNA-bd_dom_sf"/>
</dbReference>
<dbReference type="InterPro" id="IPR000843">
    <property type="entry name" value="HTH_LacI"/>
</dbReference>
<dbReference type="Proteomes" id="UP001501509">
    <property type="component" value="Unassembled WGS sequence"/>
</dbReference>
<keyword evidence="6" id="KW-1185">Reference proteome</keyword>
<dbReference type="CDD" id="cd06267">
    <property type="entry name" value="PBP1_LacI_sugar_binding-like"/>
    <property type="match status" value="1"/>
</dbReference>
<name>A0ABN3PKG9_9ACTN</name>
<dbReference type="RefSeq" id="WP_344540201.1">
    <property type="nucleotide sequence ID" value="NZ_BAAATD010000002.1"/>
</dbReference>
<comment type="caution">
    <text evidence="5">The sequence shown here is derived from an EMBL/GenBank/DDBJ whole genome shotgun (WGS) entry which is preliminary data.</text>
</comment>
<dbReference type="Pfam" id="PF00356">
    <property type="entry name" value="LacI"/>
    <property type="match status" value="1"/>
</dbReference>
<dbReference type="EMBL" id="BAAATD010000002">
    <property type="protein sequence ID" value="GAA2588848.1"/>
    <property type="molecule type" value="Genomic_DNA"/>
</dbReference>
<dbReference type="SUPFAM" id="SSF53822">
    <property type="entry name" value="Periplasmic binding protein-like I"/>
    <property type="match status" value="1"/>
</dbReference>
<evidence type="ECO:0000313" key="6">
    <source>
        <dbReference type="Proteomes" id="UP001501509"/>
    </source>
</evidence>
<gene>
    <name evidence="5" type="ORF">GCM10010411_22140</name>
</gene>
<reference evidence="5 6" key="1">
    <citation type="journal article" date="2019" name="Int. J. Syst. Evol. Microbiol.">
        <title>The Global Catalogue of Microorganisms (GCM) 10K type strain sequencing project: providing services to taxonomists for standard genome sequencing and annotation.</title>
        <authorList>
            <consortium name="The Broad Institute Genomics Platform"/>
            <consortium name="The Broad Institute Genome Sequencing Center for Infectious Disease"/>
            <person name="Wu L."/>
            <person name="Ma J."/>
        </authorList>
    </citation>
    <scope>NUCLEOTIDE SEQUENCE [LARGE SCALE GENOMIC DNA]</scope>
    <source>
        <strain evidence="5 6">JCM 6833</strain>
    </source>
</reference>
<evidence type="ECO:0000259" key="4">
    <source>
        <dbReference type="PROSITE" id="PS50932"/>
    </source>
</evidence>
<keyword evidence="2 5" id="KW-0238">DNA-binding</keyword>
<keyword evidence="3" id="KW-0804">Transcription</keyword>
<keyword evidence="1" id="KW-0805">Transcription regulation</keyword>
<dbReference type="CDD" id="cd01392">
    <property type="entry name" value="HTH_LacI"/>
    <property type="match status" value="1"/>
</dbReference>
<dbReference type="PANTHER" id="PTHR30146:SF138">
    <property type="entry name" value="TRANSCRIPTIONAL REGULATORY PROTEIN"/>
    <property type="match status" value="1"/>
</dbReference>
<protein>
    <submittedName>
        <fullName evidence="5">LacI family DNA-binding transcriptional regulator</fullName>
    </submittedName>
</protein>
<dbReference type="Gene3D" id="1.10.260.40">
    <property type="entry name" value="lambda repressor-like DNA-binding domains"/>
    <property type="match status" value="1"/>
</dbReference>
<dbReference type="Pfam" id="PF13377">
    <property type="entry name" value="Peripla_BP_3"/>
    <property type="match status" value="1"/>
</dbReference>
<evidence type="ECO:0000313" key="5">
    <source>
        <dbReference type="EMBL" id="GAA2588848.1"/>
    </source>
</evidence>
<dbReference type="Gene3D" id="3.40.50.2300">
    <property type="match status" value="2"/>
</dbReference>
<evidence type="ECO:0000256" key="2">
    <source>
        <dbReference type="ARBA" id="ARBA00023125"/>
    </source>
</evidence>
<dbReference type="SMART" id="SM00354">
    <property type="entry name" value="HTH_LACI"/>
    <property type="match status" value="1"/>
</dbReference>
<accession>A0ABN3PKG9</accession>
<evidence type="ECO:0000256" key="1">
    <source>
        <dbReference type="ARBA" id="ARBA00023015"/>
    </source>
</evidence>
<dbReference type="SUPFAM" id="SSF47413">
    <property type="entry name" value="lambda repressor-like DNA-binding domains"/>
    <property type="match status" value="1"/>
</dbReference>
<evidence type="ECO:0000256" key="3">
    <source>
        <dbReference type="ARBA" id="ARBA00023163"/>
    </source>
</evidence>
<dbReference type="GO" id="GO:0003677">
    <property type="term" value="F:DNA binding"/>
    <property type="evidence" value="ECO:0007669"/>
    <property type="project" value="UniProtKB-KW"/>
</dbReference>
<organism evidence="5 6">
    <name type="scientific">Actinomadura fulvescens</name>
    <dbReference type="NCBI Taxonomy" id="46160"/>
    <lineage>
        <taxon>Bacteria</taxon>
        <taxon>Bacillati</taxon>
        <taxon>Actinomycetota</taxon>
        <taxon>Actinomycetes</taxon>
        <taxon>Streptosporangiales</taxon>
        <taxon>Thermomonosporaceae</taxon>
        <taxon>Actinomadura</taxon>
    </lineage>
</organism>
<feature type="domain" description="HTH lacI-type" evidence="4">
    <location>
        <begin position="11"/>
        <end position="67"/>
    </location>
</feature>
<dbReference type="InterPro" id="IPR028082">
    <property type="entry name" value="Peripla_BP_I"/>
</dbReference>
<proteinExistence type="predicted"/>
<dbReference type="PROSITE" id="PS50932">
    <property type="entry name" value="HTH_LACI_2"/>
    <property type="match status" value="1"/>
</dbReference>
<sequence length="339" mass="35464">MGGRAGRARRVTAADVALAAGVSTTTVSLVVNGKDTRRVLPETRQRVLAEARRLGYQVDRRARSLATGRSGIVGFAATGLSNSFFGSVQMGLLEEFGDRVQMLSVATEVGHTGARANMTTLLSVGVDGVIVEADALDVVGDRPPVPIVLLDSPGGPQEFVRVNFDLTTGADSLAAHLLELGHRRIGYLQAGRNGSTFAVRFKAFADRIRAAGGTVVEATSAINIEGASERMLKVWPEWDALGVTAIVCACDVLAYGTLDILRSLGVGVPDRVALASFDDLPTAALMNPALTCVHLPALELGRQAARVFLDVLAGNTAAREVVLPSTLVVRASTGPVAGR</sequence>
<dbReference type="InterPro" id="IPR046335">
    <property type="entry name" value="LacI/GalR-like_sensor"/>
</dbReference>
<dbReference type="PANTHER" id="PTHR30146">
    <property type="entry name" value="LACI-RELATED TRANSCRIPTIONAL REPRESSOR"/>
    <property type="match status" value="1"/>
</dbReference>